<feature type="transmembrane region" description="Helical" evidence="1">
    <location>
        <begin position="55"/>
        <end position="76"/>
    </location>
</feature>
<comment type="caution">
    <text evidence="2">The sequence shown here is derived from an EMBL/GenBank/DDBJ whole genome shotgun (WGS) entry which is preliminary data.</text>
</comment>
<proteinExistence type="predicted"/>
<sequence>MDKNLVKVNLVFIFIFLNIWDFAVSRGFLNGMILGIVMFAPAAFLWFVGTFRAIALVTLISIFEFMMILVFVLQGFELGGASSTLKSVYWIPFLAMAGVNMYWGLKIYSENREKKIKV</sequence>
<dbReference type="EMBL" id="MFBW01000004">
    <property type="protein sequence ID" value="OGE09111.1"/>
    <property type="molecule type" value="Genomic_DNA"/>
</dbReference>
<reference evidence="2 3" key="1">
    <citation type="journal article" date="2016" name="Nat. Commun.">
        <title>Thousands of microbial genomes shed light on interconnected biogeochemical processes in an aquifer system.</title>
        <authorList>
            <person name="Anantharaman K."/>
            <person name="Brown C.T."/>
            <person name="Hug L.A."/>
            <person name="Sharon I."/>
            <person name="Castelle C.J."/>
            <person name="Probst A.J."/>
            <person name="Thomas B.C."/>
            <person name="Singh A."/>
            <person name="Wilkins M.J."/>
            <person name="Karaoz U."/>
            <person name="Brodie E.L."/>
            <person name="Williams K.H."/>
            <person name="Hubbard S.S."/>
            <person name="Banfield J.F."/>
        </authorList>
    </citation>
    <scope>NUCLEOTIDE SEQUENCE [LARGE SCALE GENOMIC DNA]</scope>
</reference>
<evidence type="ECO:0000313" key="3">
    <source>
        <dbReference type="Proteomes" id="UP000178845"/>
    </source>
</evidence>
<feature type="transmembrane region" description="Helical" evidence="1">
    <location>
        <begin position="29"/>
        <end position="48"/>
    </location>
</feature>
<feature type="transmembrane region" description="Helical" evidence="1">
    <location>
        <begin position="88"/>
        <end position="105"/>
    </location>
</feature>
<keyword evidence="1" id="KW-0812">Transmembrane</keyword>
<dbReference type="AlphaFoldDB" id="A0A1F5HYA2"/>
<protein>
    <submittedName>
        <fullName evidence="2">Uncharacterized protein</fullName>
    </submittedName>
</protein>
<accession>A0A1F5HYA2</accession>
<organism evidence="2 3">
    <name type="scientific">Candidatus Curtissbacteria bacterium RIFCSPLOWO2_02_FULL_40_13b</name>
    <dbReference type="NCBI Taxonomy" id="1797733"/>
    <lineage>
        <taxon>Bacteria</taxon>
        <taxon>Candidatus Curtissiibacteriota</taxon>
    </lineage>
</organism>
<feature type="transmembrane region" description="Helical" evidence="1">
    <location>
        <begin position="5"/>
        <end position="23"/>
    </location>
</feature>
<evidence type="ECO:0000313" key="2">
    <source>
        <dbReference type="EMBL" id="OGE09111.1"/>
    </source>
</evidence>
<gene>
    <name evidence="2" type="ORF">A3I53_03935</name>
</gene>
<keyword evidence="1" id="KW-1133">Transmembrane helix</keyword>
<dbReference type="Proteomes" id="UP000178845">
    <property type="component" value="Unassembled WGS sequence"/>
</dbReference>
<evidence type="ECO:0000256" key="1">
    <source>
        <dbReference type="SAM" id="Phobius"/>
    </source>
</evidence>
<keyword evidence="1" id="KW-0472">Membrane</keyword>
<name>A0A1F5HYA2_9BACT</name>